<feature type="transmembrane region" description="Helical" evidence="1">
    <location>
        <begin position="54"/>
        <end position="87"/>
    </location>
</feature>
<evidence type="ECO:0000256" key="1">
    <source>
        <dbReference type="SAM" id="Phobius"/>
    </source>
</evidence>
<dbReference type="AlphaFoldDB" id="E6Q6J8"/>
<organism evidence="2">
    <name type="scientific">mine drainage metagenome</name>
    <dbReference type="NCBI Taxonomy" id="410659"/>
    <lineage>
        <taxon>unclassified sequences</taxon>
        <taxon>metagenomes</taxon>
        <taxon>ecological metagenomes</taxon>
    </lineage>
</organism>
<name>E6Q6J8_9ZZZZ</name>
<protein>
    <recommendedName>
        <fullName evidence="3">DUF3566 domain-containing protein</fullName>
    </recommendedName>
</protein>
<comment type="caution">
    <text evidence="2">The sequence shown here is derived from an EMBL/GenBank/DDBJ whole genome shotgun (WGS) entry which is preliminary data.</text>
</comment>
<evidence type="ECO:0000313" key="2">
    <source>
        <dbReference type="EMBL" id="CBI02823.1"/>
    </source>
</evidence>
<evidence type="ECO:0008006" key="3">
    <source>
        <dbReference type="Google" id="ProtNLM"/>
    </source>
</evidence>
<feature type="transmembrane region" description="Helical" evidence="1">
    <location>
        <begin position="20"/>
        <end position="42"/>
    </location>
</feature>
<accession>E6Q6J8</accession>
<sequence>MNYRLKRFDVLSVASLGALLYAGVALVFAIVISLFSSMIVAGMGRMGMPGSFPFMMVGPLMIVIFPIFYGVFAFIALAIITALYNLFAGWTGGFLITLEAQQAQSPAAPQTLP</sequence>
<keyword evidence="1" id="KW-1133">Transmembrane helix</keyword>
<keyword evidence="1" id="KW-0812">Transmembrane</keyword>
<keyword evidence="1" id="KW-0472">Membrane</keyword>
<gene>
    <name evidence="2" type="ORF">CARN4_2667</name>
</gene>
<proteinExistence type="predicted"/>
<dbReference type="EMBL" id="CABO01000041">
    <property type="protein sequence ID" value="CBI02823.1"/>
    <property type="molecule type" value="Genomic_DNA"/>
</dbReference>
<reference evidence="2" key="1">
    <citation type="submission" date="2009-10" db="EMBL/GenBank/DDBJ databases">
        <title>Diversity of trophic interactions inside an arsenic-rich microbial ecosystem.</title>
        <authorList>
            <person name="Bertin P.N."/>
            <person name="Heinrich-Salmeron A."/>
            <person name="Pelletier E."/>
            <person name="Goulhen-Chollet F."/>
            <person name="Arsene-Ploetze F."/>
            <person name="Gallien S."/>
            <person name="Calteau A."/>
            <person name="Vallenet D."/>
            <person name="Casiot C."/>
            <person name="Chane-Woon-Ming B."/>
            <person name="Giloteaux L."/>
            <person name="Barakat M."/>
            <person name="Bonnefoy V."/>
            <person name="Bruneel O."/>
            <person name="Chandler M."/>
            <person name="Cleiss J."/>
            <person name="Duran R."/>
            <person name="Elbaz-Poulichet F."/>
            <person name="Fonknechten N."/>
            <person name="Lauga B."/>
            <person name="Mornico D."/>
            <person name="Ortet P."/>
            <person name="Schaeffer C."/>
            <person name="Siguier P."/>
            <person name="Alexander Thil Smith A."/>
            <person name="Van Dorsselaer A."/>
            <person name="Weissenbach J."/>
            <person name="Medigue C."/>
            <person name="Le Paslier D."/>
        </authorList>
    </citation>
    <scope>NUCLEOTIDE SEQUENCE</scope>
</reference>